<name>A0A485L536_9STRA</name>
<feature type="compositionally biased region" description="Polar residues" evidence="1">
    <location>
        <begin position="202"/>
        <end position="229"/>
    </location>
</feature>
<dbReference type="EMBL" id="CAADRA010005874">
    <property type="protein sequence ID" value="VFT92987.1"/>
    <property type="molecule type" value="Genomic_DNA"/>
</dbReference>
<reference evidence="3 4" key="1">
    <citation type="submission" date="2019-03" db="EMBL/GenBank/DDBJ databases">
        <authorList>
            <person name="Gaulin E."/>
            <person name="Dumas B."/>
        </authorList>
    </citation>
    <scope>NUCLEOTIDE SEQUENCE [LARGE SCALE GENOMIC DNA]</scope>
    <source>
        <strain evidence="3">CBS 568.67</strain>
    </source>
</reference>
<feature type="compositionally biased region" description="Basic and acidic residues" evidence="1">
    <location>
        <begin position="294"/>
        <end position="304"/>
    </location>
</feature>
<sequence>MAGRGGFHQSNMPLGQQSTRQSMYGNAPTMQRTGSQTYAVIASPHASPHPSNGSAVQHDPRGRSCGGGQSSFNPFAHDGQGQYQNPYDIHQVEPATPIMPSPSGGFHTMGGSNKRRGQGGGGASYEVTSTTHQEQSTLYGGPPPPTTGYYQPPSQPQYHQQGPYWEGNGNSFQTSQHQQSYQHTPATYSPMMQQPMPPWPSYDNNNNGDYAPRPSSQDMLKQSSGSPLSSYKHDGGHGHRPPSSSSRSTLGSAGALAMQSPGGLENEPHQGSYGHQYSQRTDNQQPPTTQATQRRPDIYLHDPSHMTPSPAKPSQPQQQQQWGGTGTHGHASTRISRPPGGHSNFVLG</sequence>
<organism evidence="3 4">
    <name type="scientific">Aphanomyces stellatus</name>
    <dbReference type="NCBI Taxonomy" id="120398"/>
    <lineage>
        <taxon>Eukaryota</taxon>
        <taxon>Sar</taxon>
        <taxon>Stramenopiles</taxon>
        <taxon>Oomycota</taxon>
        <taxon>Saprolegniomycetes</taxon>
        <taxon>Saprolegniales</taxon>
        <taxon>Verrucalvaceae</taxon>
        <taxon>Aphanomyces</taxon>
    </lineage>
</organism>
<dbReference type="AlphaFoldDB" id="A0A485L536"/>
<feature type="compositionally biased region" description="Low complexity" evidence="1">
    <location>
        <begin position="173"/>
        <end position="194"/>
    </location>
</feature>
<dbReference type="OrthoDB" id="79905at2759"/>
<proteinExistence type="predicted"/>
<evidence type="ECO:0000313" key="3">
    <source>
        <dbReference type="EMBL" id="VFT92987.1"/>
    </source>
</evidence>
<gene>
    <name evidence="3" type="primary">Aste57867_16209</name>
    <name evidence="2" type="ORF">As57867_016152</name>
    <name evidence="3" type="ORF">ASTE57867_16209</name>
</gene>
<evidence type="ECO:0000256" key="1">
    <source>
        <dbReference type="SAM" id="MobiDB-lite"/>
    </source>
</evidence>
<feature type="compositionally biased region" description="Low complexity" evidence="1">
    <location>
        <begin position="241"/>
        <end position="256"/>
    </location>
</feature>
<protein>
    <submittedName>
        <fullName evidence="3">Aste57867_16209 protein</fullName>
    </submittedName>
</protein>
<evidence type="ECO:0000313" key="4">
    <source>
        <dbReference type="Proteomes" id="UP000332933"/>
    </source>
</evidence>
<feature type="compositionally biased region" description="Polar residues" evidence="1">
    <location>
        <begin position="273"/>
        <end position="283"/>
    </location>
</feature>
<feature type="compositionally biased region" description="Low complexity" evidence="1">
    <location>
        <begin position="284"/>
        <end position="293"/>
    </location>
</feature>
<keyword evidence="4" id="KW-1185">Reference proteome</keyword>
<dbReference type="Proteomes" id="UP000332933">
    <property type="component" value="Unassembled WGS sequence"/>
</dbReference>
<feature type="compositionally biased region" description="Polar residues" evidence="1">
    <location>
        <begin position="8"/>
        <end position="38"/>
    </location>
</feature>
<feature type="compositionally biased region" description="Low complexity" evidence="1">
    <location>
        <begin position="308"/>
        <end position="321"/>
    </location>
</feature>
<feature type="compositionally biased region" description="Polar residues" evidence="1">
    <location>
        <begin position="126"/>
        <end position="138"/>
    </location>
</feature>
<accession>A0A485L536</accession>
<feature type="compositionally biased region" description="Low complexity" evidence="1">
    <location>
        <begin position="147"/>
        <end position="164"/>
    </location>
</feature>
<evidence type="ECO:0000313" key="2">
    <source>
        <dbReference type="EMBL" id="KAF0692750.1"/>
    </source>
</evidence>
<feature type="region of interest" description="Disordered" evidence="1">
    <location>
        <begin position="1"/>
        <end position="348"/>
    </location>
</feature>
<dbReference type="EMBL" id="VJMH01005853">
    <property type="protein sequence ID" value="KAF0692750.1"/>
    <property type="molecule type" value="Genomic_DNA"/>
</dbReference>
<reference evidence="2" key="2">
    <citation type="submission" date="2019-06" db="EMBL/GenBank/DDBJ databases">
        <title>Genomics analysis of Aphanomyces spp. identifies a new class of oomycete effector associated with host adaptation.</title>
        <authorList>
            <person name="Gaulin E."/>
        </authorList>
    </citation>
    <scope>NUCLEOTIDE SEQUENCE</scope>
    <source>
        <strain evidence="2">CBS 578.67</strain>
    </source>
</reference>